<dbReference type="CDD" id="cd14695">
    <property type="entry name" value="bZIP_HLF"/>
    <property type="match status" value="1"/>
</dbReference>
<evidence type="ECO:0000256" key="3">
    <source>
        <dbReference type="ARBA" id="ARBA00023015"/>
    </source>
</evidence>
<evidence type="ECO:0000256" key="5">
    <source>
        <dbReference type="ARBA" id="ARBA00023163"/>
    </source>
</evidence>
<keyword evidence="4" id="KW-0238">DNA-binding</keyword>
<dbReference type="GO" id="GO:0000981">
    <property type="term" value="F:DNA-binding transcription factor activity, RNA polymerase II-specific"/>
    <property type="evidence" value="ECO:0007669"/>
    <property type="project" value="TreeGrafter"/>
</dbReference>
<dbReference type="FunFam" id="1.20.5.170:FF:000007">
    <property type="entry name" value="hepatic leukemia factor isoform X2"/>
    <property type="match status" value="1"/>
</dbReference>
<dbReference type="Pfam" id="PF07716">
    <property type="entry name" value="bZIP_2"/>
    <property type="match status" value="1"/>
</dbReference>
<evidence type="ECO:0000256" key="2">
    <source>
        <dbReference type="ARBA" id="ARBA00009208"/>
    </source>
</evidence>
<organism evidence="10 11">
    <name type="scientific">Amphibalanus amphitrite</name>
    <name type="common">Striped barnacle</name>
    <name type="synonym">Balanus amphitrite</name>
    <dbReference type="NCBI Taxonomy" id="1232801"/>
    <lineage>
        <taxon>Eukaryota</taxon>
        <taxon>Metazoa</taxon>
        <taxon>Ecdysozoa</taxon>
        <taxon>Arthropoda</taxon>
        <taxon>Crustacea</taxon>
        <taxon>Multicrustacea</taxon>
        <taxon>Cirripedia</taxon>
        <taxon>Thoracica</taxon>
        <taxon>Thoracicalcarea</taxon>
        <taxon>Balanomorpha</taxon>
        <taxon>Balanoidea</taxon>
        <taxon>Balanidae</taxon>
        <taxon>Amphibalaninae</taxon>
        <taxon>Amphibalanus</taxon>
    </lineage>
</organism>
<comment type="subcellular location">
    <subcellularLocation>
        <location evidence="1">Nucleus</location>
    </subcellularLocation>
</comment>
<name>A0A6A4WE86_AMPAM</name>
<comment type="caution">
    <text evidence="10">The sequence shown here is derived from an EMBL/GenBank/DDBJ whole genome shotgun (WGS) entry which is preliminary data.</text>
</comment>
<keyword evidence="6" id="KW-0539">Nucleus</keyword>
<dbReference type="InterPro" id="IPR004827">
    <property type="entry name" value="bZIP"/>
</dbReference>
<evidence type="ECO:0000313" key="10">
    <source>
        <dbReference type="EMBL" id="KAF0304995.1"/>
    </source>
</evidence>
<dbReference type="GO" id="GO:0000978">
    <property type="term" value="F:RNA polymerase II cis-regulatory region sequence-specific DNA binding"/>
    <property type="evidence" value="ECO:0007669"/>
    <property type="project" value="TreeGrafter"/>
</dbReference>
<keyword evidence="11" id="KW-1185">Reference proteome</keyword>
<dbReference type="SMART" id="SM00338">
    <property type="entry name" value="BRLZ"/>
    <property type="match status" value="1"/>
</dbReference>
<evidence type="ECO:0000256" key="4">
    <source>
        <dbReference type="ARBA" id="ARBA00023125"/>
    </source>
</evidence>
<keyword evidence="5" id="KW-0804">Transcription</keyword>
<keyword evidence="3" id="KW-0805">Transcription regulation</keyword>
<dbReference type="GO" id="GO:0005634">
    <property type="term" value="C:nucleus"/>
    <property type="evidence" value="ECO:0007669"/>
    <property type="project" value="UniProtKB-SubCell"/>
</dbReference>
<gene>
    <name evidence="10" type="primary">TEF_1</name>
    <name evidence="10" type="ORF">FJT64_023308</name>
</gene>
<dbReference type="PANTHER" id="PTHR11988">
    <property type="entry name" value="THYROTROPH EMBRYONIC FACTOR RELATED"/>
    <property type="match status" value="1"/>
</dbReference>
<dbReference type="PANTHER" id="PTHR11988:SF27">
    <property type="entry name" value="GH27708P"/>
    <property type="match status" value="1"/>
</dbReference>
<evidence type="ECO:0000313" key="11">
    <source>
        <dbReference type="Proteomes" id="UP000440578"/>
    </source>
</evidence>
<sequence length="146" mass="16861">MSPPPSPAAAGGEQKPRRERSARTPRVPVKFRVSPADLALASAPGVQFDPQTRQFSDDELKPQPMCKKSKKQVVPDEAKDQKYWTRRERNNYAAKRSREARRLKENQIVLRANFLEKENVALRESIEEITRENERLKERLSSCTCR</sequence>
<feature type="region of interest" description="Disordered" evidence="8">
    <location>
        <begin position="42"/>
        <end position="79"/>
    </location>
</feature>
<evidence type="ECO:0000259" key="9">
    <source>
        <dbReference type="PROSITE" id="PS50217"/>
    </source>
</evidence>
<evidence type="ECO:0000256" key="1">
    <source>
        <dbReference type="ARBA" id="ARBA00004123"/>
    </source>
</evidence>
<feature type="region of interest" description="Disordered" evidence="8">
    <location>
        <begin position="1"/>
        <end position="29"/>
    </location>
</feature>
<proteinExistence type="inferred from homology"/>
<protein>
    <submittedName>
        <fullName evidence="10">Transcription factor VBP</fullName>
    </submittedName>
</protein>
<evidence type="ECO:0000256" key="6">
    <source>
        <dbReference type="ARBA" id="ARBA00023242"/>
    </source>
</evidence>
<dbReference type="InterPro" id="IPR046347">
    <property type="entry name" value="bZIP_sf"/>
</dbReference>
<comment type="similarity">
    <text evidence="2">Belongs to the bZIP family. PAR subfamily.</text>
</comment>
<feature type="domain" description="BZIP" evidence="9">
    <location>
        <begin position="80"/>
        <end position="143"/>
    </location>
</feature>
<dbReference type="PROSITE" id="PS50217">
    <property type="entry name" value="BZIP"/>
    <property type="match status" value="1"/>
</dbReference>
<dbReference type="AlphaFoldDB" id="A0A6A4WE86"/>
<accession>A0A6A4WE86</accession>
<keyword evidence="7" id="KW-0175">Coiled coil</keyword>
<reference evidence="10 11" key="1">
    <citation type="submission" date="2019-07" db="EMBL/GenBank/DDBJ databases">
        <title>Draft genome assembly of a fouling barnacle, Amphibalanus amphitrite (Darwin, 1854): The first reference genome for Thecostraca.</title>
        <authorList>
            <person name="Kim W."/>
        </authorList>
    </citation>
    <scope>NUCLEOTIDE SEQUENCE [LARGE SCALE GENOMIC DNA]</scope>
    <source>
        <strain evidence="10">SNU_AA5</strain>
        <tissue evidence="10">Soma without cirri and trophi</tissue>
    </source>
</reference>
<dbReference type="OrthoDB" id="6022300at2759"/>
<evidence type="ECO:0000256" key="7">
    <source>
        <dbReference type="SAM" id="Coils"/>
    </source>
</evidence>
<feature type="coiled-coil region" evidence="7">
    <location>
        <begin position="112"/>
        <end position="146"/>
    </location>
</feature>
<dbReference type="Proteomes" id="UP000440578">
    <property type="component" value="Unassembled WGS sequence"/>
</dbReference>
<dbReference type="SUPFAM" id="SSF57959">
    <property type="entry name" value="Leucine zipper domain"/>
    <property type="match status" value="1"/>
</dbReference>
<dbReference type="Gene3D" id="1.20.5.170">
    <property type="match status" value="1"/>
</dbReference>
<dbReference type="InterPro" id="IPR040223">
    <property type="entry name" value="PAR_bZIP"/>
</dbReference>
<evidence type="ECO:0000256" key="8">
    <source>
        <dbReference type="SAM" id="MobiDB-lite"/>
    </source>
</evidence>
<dbReference type="EMBL" id="VIIS01000791">
    <property type="protein sequence ID" value="KAF0304995.1"/>
    <property type="molecule type" value="Genomic_DNA"/>
</dbReference>